<evidence type="ECO:0000313" key="4">
    <source>
        <dbReference type="Proteomes" id="UP001642409"/>
    </source>
</evidence>
<proteinExistence type="predicted"/>
<dbReference type="GO" id="GO:0005634">
    <property type="term" value="C:nucleus"/>
    <property type="evidence" value="ECO:0007669"/>
    <property type="project" value="TreeGrafter"/>
</dbReference>
<dbReference type="GO" id="GO:0005737">
    <property type="term" value="C:cytoplasm"/>
    <property type="evidence" value="ECO:0007669"/>
    <property type="project" value="TreeGrafter"/>
</dbReference>
<dbReference type="GO" id="GO:0110032">
    <property type="term" value="P:positive regulation of G2/MI transition of meiotic cell cycle"/>
    <property type="evidence" value="ECO:0007669"/>
    <property type="project" value="TreeGrafter"/>
</dbReference>
<dbReference type="Pfam" id="PF00581">
    <property type="entry name" value="Rhodanese"/>
    <property type="match status" value="1"/>
</dbReference>
<dbReference type="GO" id="GO:0000086">
    <property type="term" value="P:G2/M transition of mitotic cell cycle"/>
    <property type="evidence" value="ECO:0007669"/>
    <property type="project" value="TreeGrafter"/>
</dbReference>
<dbReference type="GO" id="GO:0010971">
    <property type="term" value="P:positive regulation of G2/M transition of mitotic cell cycle"/>
    <property type="evidence" value="ECO:0007669"/>
    <property type="project" value="TreeGrafter"/>
</dbReference>
<dbReference type="PANTHER" id="PTHR10828">
    <property type="entry name" value="M-PHASE INDUCER PHOSPHATASE DUAL SPECIFICITY PHOSPHATASE CDC25"/>
    <property type="match status" value="1"/>
</dbReference>
<gene>
    <name evidence="2" type="ORF">HINF_LOCUS23546</name>
    <name evidence="3" type="ORF">HINF_LOCUS36112</name>
</gene>
<feature type="domain" description="Rhodanese" evidence="1">
    <location>
        <begin position="74"/>
        <end position="167"/>
    </location>
</feature>
<protein>
    <submittedName>
        <fullName evidence="2">Rhodanese-like domain-containing protein</fullName>
    </submittedName>
    <submittedName>
        <fullName evidence="3">Rhodanese-like_domain-containing protein</fullName>
    </submittedName>
</protein>
<dbReference type="PROSITE" id="PS50206">
    <property type="entry name" value="RHODANESE_3"/>
    <property type="match status" value="1"/>
</dbReference>
<evidence type="ECO:0000259" key="1">
    <source>
        <dbReference type="PROSITE" id="PS50206"/>
    </source>
</evidence>
<keyword evidence="4" id="KW-1185">Reference proteome</keyword>
<comment type="caution">
    <text evidence="2">The sequence shown here is derived from an EMBL/GenBank/DDBJ whole genome shotgun (WGS) entry which is preliminary data.</text>
</comment>
<dbReference type="Proteomes" id="UP001642409">
    <property type="component" value="Unassembled WGS sequence"/>
</dbReference>
<dbReference type="SMART" id="SM00450">
    <property type="entry name" value="RHOD"/>
    <property type="match status" value="1"/>
</dbReference>
<dbReference type="SUPFAM" id="SSF52821">
    <property type="entry name" value="Rhodanese/Cell cycle control phosphatase"/>
    <property type="match status" value="1"/>
</dbReference>
<dbReference type="PANTHER" id="PTHR10828:SF17">
    <property type="entry name" value="PROTEIN-TYROSINE-PHOSPHATASE"/>
    <property type="match status" value="1"/>
</dbReference>
<dbReference type="GO" id="GO:0004725">
    <property type="term" value="F:protein tyrosine phosphatase activity"/>
    <property type="evidence" value="ECO:0007669"/>
    <property type="project" value="TreeGrafter"/>
</dbReference>
<dbReference type="Gene3D" id="3.40.250.10">
    <property type="entry name" value="Rhodanese-like domain"/>
    <property type="match status" value="1"/>
</dbReference>
<dbReference type="EMBL" id="CATOUU010000627">
    <property type="protein sequence ID" value="CAI9935901.1"/>
    <property type="molecule type" value="Genomic_DNA"/>
</dbReference>
<dbReference type="InterPro" id="IPR001763">
    <property type="entry name" value="Rhodanese-like_dom"/>
</dbReference>
<evidence type="ECO:0000313" key="2">
    <source>
        <dbReference type="EMBL" id="CAI9935901.1"/>
    </source>
</evidence>
<accession>A0AA86PDP2</accession>
<reference evidence="2" key="1">
    <citation type="submission" date="2023-06" db="EMBL/GenBank/DDBJ databases">
        <authorList>
            <person name="Kurt Z."/>
        </authorList>
    </citation>
    <scope>NUCLEOTIDE SEQUENCE</scope>
</reference>
<dbReference type="EMBL" id="CAXDID020000132">
    <property type="protein sequence ID" value="CAL6035818.1"/>
    <property type="molecule type" value="Genomic_DNA"/>
</dbReference>
<evidence type="ECO:0000313" key="3">
    <source>
        <dbReference type="EMBL" id="CAL6035818.1"/>
    </source>
</evidence>
<name>A0AA86PDP2_9EUKA</name>
<dbReference type="AlphaFoldDB" id="A0AA86PDP2"/>
<dbReference type="InterPro" id="IPR036873">
    <property type="entry name" value="Rhodanese-like_dom_sf"/>
</dbReference>
<organism evidence="2">
    <name type="scientific">Hexamita inflata</name>
    <dbReference type="NCBI Taxonomy" id="28002"/>
    <lineage>
        <taxon>Eukaryota</taxon>
        <taxon>Metamonada</taxon>
        <taxon>Diplomonadida</taxon>
        <taxon>Hexamitidae</taxon>
        <taxon>Hexamitinae</taxon>
        <taxon>Hexamita</taxon>
    </lineage>
</organism>
<sequence length="203" mass="23087">MQSFSSGWDDEDNFTPLSSYYSESQTQLTEDPITLSPKKITSNKISKQQRFHYVPKIQPSSISGFITQNTTASRQTRVELVDCRWPYEFAGGSIPGSRNVCSGLELQSLVLNRELDNSATVVFYCEYSQVRSVKLAKLFARLCPNREYFVLDGGYHAFFGQFPHLTTTGRYVAERDDELLSDLYSNCGTYDMKMPQTVGLDFK</sequence>
<reference evidence="3 4" key="2">
    <citation type="submission" date="2024-07" db="EMBL/GenBank/DDBJ databases">
        <authorList>
            <person name="Akdeniz Z."/>
        </authorList>
    </citation>
    <scope>NUCLEOTIDE SEQUENCE [LARGE SCALE GENOMIC DNA]</scope>
</reference>